<accession>A0A4Y2NTX5</accession>
<comment type="caution">
    <text evidence="1">The sequence shown here is derived from an EMBL/GenBank/DDBJ whole genome shotgun (WGS) entry which is preliminary data.</text>
</comment>
<organism evidence="1 2">
    <name type="scientific">Araneus ventricosus</name>
    <name type="common">Orbweaver spider</name>
    <name type="synonym">Epeira ventricosa</name>
    <dbReference type="NCBI Taxonomy" id="182803"/>
    <lineage>
        <taxon>Eukaryota</taxon>
        <taxon>Metazoa</taxon>
        <taxon>Ecdysozoa</taxon>
        <taxon>Arthropoda</taxon>
        <taxon>Chelicerata</taxon>
        <taxon>Arachnida</taxon>
        <taxon>Araneae</taxon>
        <taxon>Araneomorphae</taxon>
        <taxon>Entelegynae</taxon>
        <taxon>Araneoidea</taxon>
        <taxon>Araneidae</taxon>
        <taxon>Araneus</taxon>
    </lineage>
</organism>
<evidence type="ECO:0000313" key="1">
    <source>
        <dbReference type="EMBL" id="GBN42464.1"/>
    </source>
</evidence>
<sequence length="161" mass="18938">MLMRKRFRVSKVIQLDGQISGLSRWFFQLRLWKFPPSACLTRRENIFYIFHADLWKVFTTKTKKYKYIVHFGGSDNAGHKQLQPALRSLSHDAVSTVMAKSCLLLCRVIFAFTLDDSRRQYLSAVSHSVWIGSKYHQYGLAPINQKKRSYNRLTFGRTTRR</sequence>
<reference evidence="1 2" key="1">
    <citation type="journal article" date="2019" name="Sci. Rep.">
        <title>Orb-weaving spider Araneus ventricosus genome elucidates the spidroin gene catalogue.</title>
        <authorList>
            <person name="Kono N."/>
            <person name="Nakamura H."/>
            <person name="Ohtoshi R."/>
            <person name="Moran D.A.P."/>
            <person name="Shinohara A."/>
            <person name="Yoshida Y."/>
            <person name="Fujiwara M."/>
            <person name="Mori M."/>
            <person name="Tomita M."/>
            <person name="Arakawa K."/>
        </authorList>
    </citation>
    <scope>NUCLEOTIDE SEQUENCE [LARGE SCALE GENOMIC DNA]</scope>
</reference>
<gene>
    <name evidence="1" type="ORF">AVEN_85948_1</name>
</gene>
<keyword evidence="2" id="KW-1185">Reference proteome</keyword>
<dbReference type="EMBL" id="BGPR01009817">
    <property type="protein sequence ID" value="GBN42464.1"/>
    <property type="molecule type" value="Genomic_DNA"/>
</dbReference>
<evidence type="ECO:0000313" key="2">
    <source>
        <dbReference type="Proteomes" id="UP000499080"/>
    </source>
</evidence>
<proteinExistence type="predicted"/>
<dbReference type="AlphaFoldDB" id="A0A4Y2NTX5"/>
<dbReference type="Proteomes" id="UP000499080">
    <property type="component" value="Unassembled WGS sequence"/>
</dbReference>
<protein>
    <submittedName>
        <fullName evidence="1">Uncharacterized protein</fullName>
    </submittedName>
</protein>
<name>A0A4Y2NTX5_ARAVE</name>